<name>A0A8J5QYQ3_9HYME</name>
<keyword evidence="2" id="KW-1185">Reference proteome</keyword>
<evidence type="ECO:0000313" key="1">
    <source>
        <dbReference type="EMBL" id="KAG8037057.1"/>
    </source>
</evidence>
<dbReference type="Proteomes" id="UP000729913">
    <property type="component" value="Unassembled WGS sequence"/>
</dbReference>
<protein>
    <submittedName>
        <fullName evidence="1">Uncharacterized protein</fullName>
    </submittedName>
</protein>
<evidence type="ECO:0000313" key="2">
    <source>
        <dbReference type="Proteomes" id="UP000729913"/>
    </source>
</evidence>
<dbReference type="OrthoDB" id="2328924at2759"/>
<reference evidence="1" key="1">
    <citation type="submission" date="2020-03" db="EMBL/GenBank/DDBJ databases">
        <authorList>
            <person name="Chebbi M.A."/>
            <person name="Drezen J.M."/>
        </authorList>
    </citation>
    <scope>NUCLEOTIDE SEQUENCE</scope>
    <source>
        <tissue evidence="1">Whole body</tissue>
    </source>
</reference>
<reference evidence="1" key="2">
    <citation type="submission" date="2021-04" db="EMBL/GenBank/DDBJ databases">
        <title>Genome-wide patterns of bracovirus chromosomal integration into multiple host tissues during parasitism.</title>
        <authorList>
            <person name="Chebbi M.A.C."/>
        </authorList>
    </citation>
    <scope>NUCLEOTIDE SEQUENCE</scope>
    <source>
        <tissue evidence="1">Whole body</tissue>
    </source>
</reference>
<organism evidence="1 2">
    <name type="scientific">Cotesia typhae</name>
    <dbReference type="NCBI Taxonomy" id="2053667"/>
    <lineage>
        <taxon>Eukaryota</taxon>
        <taxon>Metazoa</taxon>
        <taxon>Ecdysozoa</taxon>
        <taxon>Arthropoda</taxon>
        <taxon>Hexapoda</taxon>
        <taxon>Insecta</taxon>
        <taxon>Pterygota</taxon>
        <taxon>Neoptera</taxon>
        <taxon>Endopterygota</taxon>
        <taxon>Hymenoptera</taxon>
        <taxon>Apocrita</taxon>
        <taxon>Ichneumonoidea</taxon>
        <taxon>Braconidae</taxon>
        <taxon>Microgastrinae</taxon>
        <taxon>Cotesia</taxon>
    </lineage>
</organism>
<accession>A0A8J5QYQ3</accession>
<proteinExistence type="predicted"/>
<comment type="caution">
    <text evidence="1">The sequence shown here is derived from an EMBL/GenBank/DDBJ whole genome shotgun (WGS) entry which is preliminary data.</text>
</comment>
<dbReference type="AlphaFoldDB" id="A0A8J5QYQ3"/>
<sequence length="57" mass="6756">MHQDYPYFPYKKHTMLAVFIHFDDTTPANGGLAIYPGSRELFLRRKLLMKRTKLIIT</sequence>
<dbReference type="EMBL" id="JAAOIC020000048">
    <property type="protein sequence ID" value="KAG8037057.1"/>
    <property type="molecule type" value="Genomic_DNA"/>
</dbReference>
<gene>
    <name evidence="1" type="ORF">G9C98_004379</name>
</gene>
<dbReference type="InterPro" id="IPR008775">
    <property type="entry name" value="Phytyl_CoA_dOase-like"/>
</dbReference>
<dbReference type="Pfam" id="PF05721">
    <property type="entry name" value="PhyH"/>
    <property type="match status" value="1"/>
</dbReference>